<proteinExistence type="predicted"/>
<organism evidence="1">
    <name type="scientific">Klebsiella phage vB_Kpn2-P2</name>
    <dbReference type="NCBI Taxonomy" id="3230849"/>
    <lineage>
        <taxon>Viruses</taxon>
    </lineage>
</organism>
<sequence>MIKQKAAKRLTDKELEAHASKVGEDCKEQYENYRMQILALLDQATEAGNVNLAGFMFAFSAVSNEIARRNGIK</sequence>
<evidence type="ECO:0000313" key="1">
    <source>
        <dbReference type="EMBL" id="XCG96853.1"/>
    </source>
</evidence>
<accession>A0AAU8EHL9</accession>
<dbReference type="EMBL" id="PP848851">
    <property type="protein sequence ID" value="XCG96853.1"/>
    <property type="molecule type" value="Genomic_DNA"/>
</dbReference>
<reference evidence="1" key="1">
    <citation type="submission" date="2024-05" db="EMBL/GenBank/DDBJ databases">
        <authorList>
            <person name="Ferriol-Gonzalez C."/>
            <person name="Concha-Eloko R."/>
            <person name="Bernabeu-Gimeno M."/>
            <person name="Fernandez-Cuenca F."/>
            <person name="Canada-Garcia J.E."/>
            <person name="Garcia-Cobos S."/>
            <person name="Sanjuan R."/>
            <person name="Domingo-Calap P."/>
        </authorList>
    </citation>
    <scope>NUCLEOTIDE SEQUENCE</scope>
</reference>
<name>A0AAU8EHL9_9VIRU</name>
<gene>
    <name evidence="1" type="ORF">vBKpn2P2_5</name>
</gene>
<protein>
    <submittedName>
        <fullName evidence="1">Uncharacterized protein</fullName>
    </submittedName>
</protein>